<dbReference type="Proteomes" id="UP001230051">
    <property type="component" value="Unassembled WGS sequence"/>
</dbReference>
<feature type="compositionally biased region" description="Polar residues" evidence="1">
    <location>
        <begin position="1349"/>
        <end position="1359"/>
    </location>
</feature>
<feature type="compositionally biased region" description="Polar residues" evidence="1">
    <location>
        <begin position="1182"/>
        <end position="1191"/>
    </location>
</feature>
<feature type="compositionally biased region" description="Basic and acidic residues" evidence="1">
    <location>
        <begin position="1474"/>
        <end position="1496"/>
    </location>
</feature>
<dbReference type="EMBL" id="JAGXEW010000008">
    <property type="protein sequence ID" value="KAK1168845.1"/>
    <property type="molecule type" value="Genomic_DNA"/>
</dbReference>
<gene>
    <name evidence="2" type="ORF">AOXY_G9729</name>
</gene>
<feature type="region of interest" description="Disordered" evidence="1">
    <location>
        <begin position="1"/>
        <end position="30"/>
    </location>
</feature>
<proteinExistence type="predicted"/>
<feature type="region of interest" description="Disordered" evidence="1">
    <location>
        <begin position="421"/>
        <end position="454"/>
    </location>
</feature>
<feature type="compositionally biased region" description="Basic and acidic residues" evidence="1">
    <location>
        <begin position="1147"/>
        <end position="1164"/>
    </location>
</feature>
<protein>
    <submittedName>
        <fullName evidence="2">Uncharacterized protein</fullName>
    </submittedName>
</protein>
<feature type="compositionally biased region" description="Polar residues" evidence="1">
    <location>
        <begin position="564"/>
        <end position="591"/>
    </location>
</feature>
<feature type="compositionally biased region" description="Polar residues" evidence="1">
    <location>
        <begin position="1330"/>
        <end position="1340"/>
    </location>
</feature>
<feature type="compositionally biased region" description="Polar residues" evidence="1">
    <location>
        <begin position="1371"/>
        <end position="1386"/>
    </location>
</feature>
<comment type="caution">
    <text evidence="2">The sequence shown here is derived from an EMBL/GenBank/DDBJ whole genome shotgun (WGS) entry which is preliminary data.</text>
</comment>
<accession>A0AAD8DGF8</accession>
<feature type="compositionally biased region" description="Basic and acidic residues" evidence="1">
    <location>
        <begin position="1431"/>
        <end position="1452"/>
    </location>
</feature>
<feature type="compositionally biased region" description="Basic and acidic residues" evidence="1">
    <location>
        <begin position="1623"/>
        <end position="1634"/>
    </location>
</feature>
<feature type="region of interest" description="Disordered" evidence="1">
    <location>
        <begin position="1306"/>
        <end position="1511"/>
    </location>
</feature>
<evidence type="ECO:0000313" key="2">
    <source>
        <dbReference type="EMBL" id="KAK1168845.1"/>
    </source>
</evidence>
<feature type="region of interest" description="Disordered" evidence="1">
    <location>
        <begin position="897"/>
        <end position="924"/>
    </location>
</feature>
<feature type="compositionally biased region" description="Polar residues" evidence="1">
    <location>
        <begin position="1131"/>
        <end position="1142"/>
    </location>
</feature>
<feature type="region of interest" description="Disordered" evidence="1">
    <location>
        <begin position="1598"/>
        <end position="1692"/>
    </location>
</feature>
<organism evidence="2 3">
    <name type="scientific">Acipenser oxyrinchus oxyrinchus</name>
    <dbReference type="NCBI Taxonomy" id="40147"/>
    <lineage>
        <taxon>Eukaryota</taxon>
        <taxon>Metazoa</taxon>
        <taxon>Chordata</taxon>
        <taxon>Craniata</taxon>
        <taxon>Vertebrata</taxon>
        <taxon>Euteleostomi</taxon>
        <taxon>Actinopterygii</taxon>
        <taxon>Chondrostei</taxon>
        <taxon>Acipenseriformes</taxon>
        <taxon>Acipenseridae</taxon>
        <taxon>Acipenser</taxon>
    </lineage>
</organism>
<keyword evidence="3" id="KW-1185">Reference proteome</keyword>
<feature type="region of interest" description="Disordered" evidence="1">
    <location>
        <begin position="563"/>
        <end position="591"/>
    </location>
</feature>
<evidence type="ECO:0000313" key="3">
    <source>
        <dbReference type="Proteomes" id="UP001230051"/>
    </source>
</evidence>
<feature type="region of interest" description="Disordered" evidence="1">
    <location>
        <begin position="1705"/>
        <end position="1798"/>
    </location>
</feature>
<sequence length="1913" mass="210550">MGQLNYFSTQQSSGSNRNVSPNVTITPNNRTTNVNYAPVMSSAQVGQYSYFTNSYRGHHHGNDTPNIPGTPSNWGVAVSPAQVGQHCYASQQSSLAPEYHNRNGHQGKHDTIRNEKTAAVSTQMEHDHCPNRLSPQGPVNCSPDNIQKIAVGNAAPDLSSIPVGQQMYYSNQQSSLMPVNYNQNCAQNISTVNNPDTPGSSAPVMTSSQMEQQSCYYSNQQATLSPVNQNVNGAHCIPMTSKNPVTTENSAVVVASYQVGQQNYCTNLQALLGPVKHNLTRAHSIPVTSKNSVTTENSAAVRTSFQVRQQNYYSNQQPKLGPVKHNLNGAQNMAMTQKYPVTTTNSSHLGQHAYLVNQQSSLGPVNHNGNGVENILGTARNEMTSQAGNLDYANQKSLQGPESCNTNGPLENNLTATDLVQQHKRSSVSSVHQNSQQSAADARSKEKHLSPPYPKAQEEAFLVTVKKNSGGVGFVAKNVIYIGRNHSGGSTPPQTCSTQHMTDGSQTLQPAPQNVSPGISTKAGNIKQIGPLINKKDIERFTAQHSSAILKRIETILSKENLRKSASQQPPVDAQENNLSLQTNRETSVGESITNTTVATYTRPAKQVDLSLRSQLQNDVMEAIHSIFTQQTDCQTEKPSTADANGSNNVTTALVQENSEHVNVQQAKIASSVSNQEDANVGNASPPAEGKQLKQSLIAKLLLGSCLPRTSEPQVAIVPPISQQCTDSVYKPESEKTDNDLPFKITNVCSLAEANFDLKPEANFKTNISVTASKDQEEPASSFTVAYSNTEPLEDIMEEMFPVSMSEDVKVQSNGNKCVVSETIPGPDEDLEVPICTISQVVSYSQFQNVTADNPVSTTEDLEAPVCIISQVVSDAQSPNSASDSVLVSVTKDQSAPADKISENVPVSATKKNNKPSDTRDVEIPSSLSSFESNAKIDAFDLSTVPVNSWSLKQLRVLIETLYKSEDPLQSQMCVVESIINLYWGGESKAFYKDFKNANNTMVSMCTFWHFSNTSQQEEHEANCSTLGTDASEHLFYEVKPEWFEKIADQCRVLEPGASESVDLVYKSSWLNLNEHLDDIDKECGNILSLNLRDCIGEEVKPQKSDAEPDLHANENKLVNSEEQEDPLGLYSTQENIETSSVIDDIDTAKPQKTDAEPDLHADKGQNVSINSEEPENPLDLPSTQEKNGTSSTVIDLTDSVIDLTDPVDPIFNAQIKVLEPQDAKTFFNEVCKTNGNPGEVVSTTTALKSMTYETTSDETYCCLSCWIGKINGCESKCTRREKVQLNRTPKNKEIVYINLELKDKSPKRPVENVPIQSSSEDSSPEKGTPNDSTVEQPGSTPDLREESMNPSNSGAVKNTNEKCEGLVSSEAGNSTDDSTDYNNENPLKHSKTGSQSLHKSLTQLQLSFKKKRPAADDLSENSCAVKRLKHYDADQEASKSSKTSKEHDGNSKRYMKLEVTPLKTTGGLQYRFDVSEQQKGEPSHERKRRREENLKCRKSKSAKIEHGHSLDVKADNSKDYVVSKTKKAEQAVTTNDSTVNLVLFGSKNKQGFEQLSRSSQGAVLGPKIPRPFGHRMRPPKVISLKLPLKRIADEKKTAKYVENGSGYKEHSKKRRKKRHHEIKHDSENLDGKYKWKPGSSGHHRVKKDGHFDKSLAHSRIPSLQVKWSPSKHKSNEQSSHTNVGNASVKPNTLDYRAVQYVYEENPSKGSISKEIPKTDSRKTQMSNHEANKMAFRKLKFKDGDRAKRSGQLNQRKVPPIHLIRKPKRPPSLPDVKEQGKSESKSPSAGKDLPSDAPALKEKKLLEFKLWPETSSNLFNFKDNAYLKKEKSAVGVVDQKTGSSKAIMKHSPKTLPWKVKGYWIQNSDIGTHLQDQTPSKSPASPDLGITPANCTFLEYKKKFMEKENKVHVA</sequence>
<feature type="compositionally biased region" description="Low complexity" evidence="1">
    <location>
        <begin position="427"/>
        <end position="438"/>
    </location>
</feature>
<feature type="compositionally biased region" description="Basic and acidic residues" evidence="1">
    <location>
        <begin position="1775"/>
        <end position="1784"/>
    </location>
</feature>
<evidence type="ECO:0000256" key="1">
    <source>
        <dbReference type="SAM" id="MobiDB-lite"/>
    </source>
</evidence>
<reference evidence="2" key="1">
    <citation type="submission" date="2022-02" db="EMBL/GenBank/DDBJ databases">
        <title>Atlantic sturgeon de novo genome assembly.</title>
        <authorList>
            <person name="Stock M."/>
            <person name="Klopp C."/>
            <person name="Guiguen Y."/>
            <person name="Cabau C."/>
            <person name="Parinello H."/>
            <person name="Santidrian Yebra-Pimentel E."/>
            <person name="Kuhl H."/>
            <person name="Dirks R.P."/>
            <person name="Guessner J."/>
            <person name="Wuertz S."/>
            <person name="Du K."/>
            <person name="Schartl M."/>
        </authorList>
    </citation>
    <scope>NUCLEOTIDE SEQUENCE</scope>
    <source>
        <strain evidence="2">STURGEONOMICS-FGT-2020</strain>
        <tissue evidence="2">Whole blood</tissue>
    </source>
</reference>
<feature type="compositionally biased region" description="Polar residues" evidence="1">
    <location>
        <begin position="1677"/>
        <end position="1691"/>
    </location>
</feature>
<feature type="compositionally biased region" description="Polar residues" evidence="1">
    <location>
        <begin position="487"/>
        <end position="519"/>
    </location>
</feature>
<feature type="compositionally biased region" description="Polar residues" evidence="1">
    <location>
        <begin position="1393"/>
        <end position="1407"/>
    </location>
</feature>
<name>A0AAD8DGF8_ACIOX</name>
<feature type="compositionally biased region" description="Basic residues" evidence="1">
    <location>
        <begin position="1611"/>
        <end position="1622"/>
    </location>
</feature>
<feature type="region of interest" description="Disordered" evidence="1">
    <location>
        <begin position="1119"/>
        <end position="1191"/>
    </location>
</feature>
<feature type="region of interest" description="Disordered" evidence="1">
    <location>
        <begin position="486"/>
        <end position="519"/>
    </location>
</feature>